<dbReference type="AlphaFoldDB" id="A0A7U4JPV0"/>
<feature type="domain" description="AraC effector-binding" evidence="1">
    <location>
        <begin position="4"/>
        <end position="152"/>
    </location>
</feature>
<reference evidence="2 3" key="1">
    <citation type="journal article" date="2015" name="PLoS ONE">
        <title>A universal mariner transposon system for forward genetic studies in the genus clostridium.</title>
        <authorList>
            <person name="Zhang Y."/>
            <person name="Grosse-Honebrink A."/>
            <person name="Minton N.P."/>
        </authorList>
    </citation>
    <scope>NUCLEOTIDE SEQUENCE [LARGE SCALE GENOMIC DNA]</scope>
    <source>
        <strain evidence="2 3">NCIMB 10696</strain>
    </source>
</reference>
<sequence length="155" mass="17945">MASLNVEIVEFKEKVVYGLWKQSNDKTISNDIDTLSEEYYNTICSTKGMVLPYIVLSRNYDETSKDFEMFIGSTIENNGLKSFTLPAGKYAKVTIKPKLGLFWGASIGEAKRYFYMKWLPTSQYQGMNMEYEFHTEKSKDKHPTIDIIFAIKEKN</sequence>
<accession>A0A7U4JPV0</accession>
<dbReference type="Proteomes" id="UP000033052">
    <property type="component" value="Chromosome"/>
</dbReference>
<dbReference type="SUPFAM" id="SSF55136">
    <property type="entry name" value="Probable bacterial effector-binding domain"/>
    <property type="match status" value="1"/>
</dbReference>
<dbReference type="KEGG" id="cld:CLSPO_c23860"/>
<organism evidence="2 3">
    <name type="scientific">Clostridium sporogenes</name>
    <dbReference type="NCBI Taxonomy" id="1509"/>
    <lineage>
        <taxon>Bacteria</taxon>
        <taxon>Bacillati</taxon>
        <taxon>Bacillota</taxon>
        <taxon>Clostridia</taxon>
        <taxon>Eubacteriales</taxon>
        <taxon>Clostridiaceae</taxon>
        <taxon>Clostridium</taxon>
    </lineage>
</organism>
<evidence type="ECO:0000313" key="3">
    <source>
        <dbReference type="Proteomes" id="UP000033052"/>
    </source>
</evidence>
<dbReference type="EMBL" id="CP009225">
    <property type="protein sequence ID" value="AKC63106.1"/>
    <property type="molecule type" value="Genomic_DNA"/>
</dbReference>
<dbReference type="InterPro" id="IPR010499">
    <property type="entry name" value="AraC_E-bd"/>
</dbReference>
<dbReference type="Gene3D" id="3.20.80.10">
    <property type="entry name" value="Regulatory factor, effector binding domain"/>
    <property type="match status" value="1"/>
</dbReference>
<name>A0A7U4JPV0_CLOSG</name>
<dbReference type="InterPro" id="IPR029441">
    <property type="entry name" value="Cass2"/>
</dbReference>
<gene>
    <name evidence="2" type="ORF">CLSPO_c23860</name>
</gene>
<dbReference type="GeneID" id="92939064"/>
<dbReference type="RefSeq" id="WP_033060175.1">
    <property type="nucleotide sequence ID" value="NZ_CP009225.1"/>
</dbReference>
<protein>
    <submittedName>
        <fullName evidence="2">Transcription activator effector binding protein</fullName>
    </submittedName>
</protein>
<evidence type="ECO:0000259" key="1">
    <source>
        <dbReference type="SMART" id="SM00871"/>
    </source>
</evidence>
<dbReference type="Pfam" id="PF14526">
    <property type="entry name" value="Cass2"/>
    <property type="match status" value="1"/>
</dbReference>
<dbReference type="InterPro" id="IPR011256">
    <property type="entry name" value="Reg_factor_effector_dom_sf"/>
</dbReference>
<evidence type="ECO:0000313" key="2">
    <source>
        <dbReference type="EMBL" id="AKC63106.1"/>
    </source>
</evidence>
<dbReference type="SMART" id="SM00871">
    <property type="entry name" value="AraC_E_bind"/>
    <property type="match status" value="1"/>
</dbReference>
<proteinExistence type="predicted"/>